<comment type="subcellular location">
    <subcellularLocation>
        <location evidence="1">Membrane</location>
        <topology evidence="1">Multi-pass membrane protein</topology>
    </subcellularLocation>
</comment>
<feature type="transmembrane region" description="Helical" evidence="6">
    <location>
        <begin position="64"/>
        <end position="81"/>
    </location>
</feature>
<keyword evidence="3 6" id="KW-1133">Transmembrane helix</keyword>
<name>A0A7R9HNV2_9NEOP</name>
<evidence type="ECO:0000256" key="1">
    <source>
        <dbReference type="ARBA" id="ARBA00004141"/>
    </source>
</evidence>
<evidence type="ECO:0000256" key="6">
    <source>
        <dbReference type="SAM" id="Phobius"/>
    </source>
</evidence>
<evidence type="ECO:0000256" key="2">
    <source>
        <dbReference type="ARBA" id="ARBA00022692"/>
    </source>
</evidence>
<feature type="region of interest" description="Disordered" evidence="5">
    <location>
        <begin position="1"/>
        <end position="35"/>
    </location>
</feature>
<dbReference type="GO" id="GO:0022857">
    <property type="term" value="F:transmembrane transporter activity"/>
    <property type="evidence" value="ECO:0007669"/>
    <property type="project" value="InterPro"/>
</dbReference>
<dbReference type="InterPro" id="IPR005828">
    <property type="entry name" value="MFS_sugar_transport-like"/>
</dbReference>
<dbReference type="SUPFAM" id="SSF103473">
    <property type="entry name" value="MFS general substrate transporter"/>
    <property type="match status" value="1"/>
</dbReference>
<evidence type="ECO:0000256" key="3">
    <source>
        <dbReference type="ARBA" id="ARBA00022989"/>
    </source>
</evidence>
<feature type="transmembrane region" description="Helical" evidence="6">
    <location>
        <begin position="387"/>
        <end position="404"/>
    </location>
</feature>
<feature type="transmembrane region" description="Helical" evidence="6">
    <location>
        <begin position="514"/>
        <end position="535"/>
    </location>
</feature>
<protein>
    <recommendedName>
        <fullName evidence="7">Major facilitator superfamily (MFS) profile domain-containing protein</fullName>
    </recommendedName>
</protein>
<sequence>MSDTHLKTPVDQVTGQATRAQQQEESPNDHSQAEYPEKTAIGGGVLDFDDMLPHVGEFGLYQKILFLLLGPFTLFSAWVYFGQIFLTLVPEHHWCLVPELAGLSLNDRFRLSIPRIDNSYDHCRMYNVNYTQILEDGITDPQPDWTTTYCNHGWEYELIDIPYHTIATELNWVCDKDFLGTIAQAIFFVGAIVGSLIWGWMGDRYGRLPALVGSNAVGMLAGIASAFCNTFWSFCLCRFLIGLAYDSCFALMYILVLEYVGPRYRTLVANLSIAIYFALGCCVLPWIAYFVADWRMICIATSVPLVIAVFTPFIVPESARWLVSRGETEKAISILRKFEKINRKKVDPDIYIRFRASCEKIREEEQKLSKGYSVIDLFRTSSLRNKTILLIVICFTIDKMTISLCYDGHVRNVDNIGLNVFLTFTVGSATEFPAAIIPIFLLDRWGRRWMTFSSMILGGVFCFIAAFVPLGYNVQRMPAATLAMFGRLSINVAYNIGLQYAAELLPTVVRGQGVMLVHLMGHVASIAAPYVVYLIKCTRICMEGEYKTILGKKSLGTPVQDSNLANPIIGSLVQHESSALDQAATEARFLAVVNPLIPFMVLGVVGIIGGFLSLLLPETLDKLLPQTIEDGEDFGKDQKMLDFPCCGKPMKTVTPIQSRTPSICPSLRAETYKSSMLQGTVRIRRPINTNMYTLGVV</sequence>
<organism evidence="8">
    <name type="scientific">Timema monikensis</name>
    <dbReference type="NCBI Taxonomy" id="170555"/>
    <lineage>
        <taxon>Eukaryota</taxon>
        <taxon>Metazoa</taxon>
        <taxon>Ecdysozoa</taxon>
        <taxon>Arthropoda</taxon>
        <taxon>Hexapoda</taxon>
        <taxon>Insecta</taxon>
        <taxon>Pterygota</taxon>
        <taxon>Neoptera</taxon>
        <taxon>Polyneoptera</taxon>
        <taxon>Phasmatodea</taxon>
        <taxon>Timematodea</taxon>
        <taxon>Timematoidea</taxon>
        <taxon>Timematidae</taxon>
        <taxon>Timema</taxon>
    </lineage>
</organism>
<feature type="transmembrane region" description="Helical" evidence="6">
    <location>
        <begin position="294"/>
        <end position="315"/>
    </location>
</feature>
<dbReference type="EMBL" id="OB794200">
    <property type="protein sequence ID" value="CAD7429750.1"/>
    <property type="molecule type" value="Genomic_DNA"/>
</dbReference>
<dbReference type="PANTHER" id="PTHR24064">
    <property type="entry name" value="SOLUTE CARRIER FAMILY 22 MEMBER"/>
    <property type="match status" value="1"/>
</dbReference>
<evidence type="ECO:0000259" key="7">
    <source>
        <dbReference type="PROSITE" id="PS50850"/>
    </source>
</evidence>
<evidence type="ECO:0000313" key="8">
    <source>
        <dbReference type="EMBL" id="CAD7429750.1"/>
    </source>
</evidence>
<feature type="transmembrane region" description="Helical" evidence="6">
    <location>
        <begin position="267"/>
        <end position="288"/>
    </location>
</feature>
<dbReference type="InterPro" id="IPR020846">
    <property type="entry name" value="MFS_dom"/>
</dbReference>
<feature type="transmembrane region" description="Helical" evidence="6">
    <location>
        <begin position="239"/>
        <end position="260"/>
    </location>
</feature>
<feature type="compositionally biased region" description="Polar residues" evidence="5">
    <location>
        <begin position="11"/>
        <end position="25"/>
    </location>
</feature>
<evidence type="ECO:0000256" key="5">
    <source>
        <dbReference type="SAM" id="MobiDB-lite"/>
    </source>
</evidence>
<evidence type="ECO:0000256" key="4">
    <source>
        <dbReference type="ARBA" id="ARBA00023136"/>
    </source>
</evidence>
<feature type="transmembrane region" description="Helical" evidence="6">
    <location>
        <begin position="449"/>
        <end position="472"/>
    </location>
</feature>
<dbReference type="CDD" id="cd17317">
    <property type="entry name" value="MFS_SLC22"/>
    <property type="match status" value="1"/>
</dbReference>
<feature type="transmembrane region" description="Helical" evidence="6">
    <location>
        <begin position="178"/>
        <end position="201"/>
    </location>
</feature>
<gene>
    <name evidence="8" type="ORF">TMSB3V08_LOCUS6526</name>
</gene>
<feature type="domain" description="Major facilitator superfamily (MFS) profile" evidence="7">
    <location>
        <begin position="141"/>
        <end position="621"/>
    </location>
</feature>
<accession>A0A7R9HNV2</accession>
<feature type="transmembrane region" description="Helical" evidence="6">
    <location>
        <begin position="208"/>
        <end position="227"/>
    </location>
</feature>
<keyword evidence="4 6" id="KW-0472">Membrane</keyword>
<feature type="transmembrane region" description="Helical" evidence="6">
    <location>
        <begin position="596"/>
        <end position="616"/>
    </location>
</feature>
<dbReference type="Gene3D" id="1.20.1250.20">
    <property type="entry name" value="MFS general substrate transporter like domains"/>
    <property type="match status" value="1"/>
</dbReference>
<dbReference type="PROSITE" id="PS50850">
    <property type="entry name" value="MFS"/>
    <property type="match status" value="1"/>
</dbReference>
<dbReference type="InterPro" id="IPR036259">
    <property type="entry name" value="MFS_trans_sf"/>
</dbReference>
<proteinExistence type="predicted"/>
<keyword evidence="2 6" id="KW-0812">Transmembrane</keyword>
<reference evidence="8" key="1">
    <citation type="submission" date="2020-11" db="EMBL/GenBank/DDBJ databases">
        <authorList>
            <person name="Tran Van P."/>
        </authorList>
    </citation>
    <scope>NUCLEOTIDE SEQUENCE</scope>
</reference>
<dbReference type="GO" id="GO:0016020">
    <property type="term" value="C:membrane"/>
    <property type="evidence" value="ECO:0007669"/>
    <property type="project" value="UniProtKB-SubCell"/>
</dbReference>
<dbReference type="Pfam" id="PF00083">
    <property type="entry name" value="Sugar_tr"/>
    <property type="match status" value="1"/>
</dbReference>
<dbReference type="AlphaFoldDB" id="A0A7R9HNV2"/>
<feature type="transmembrane region" description="Helical" evidence="6">
    <location>
        <begin position="416"/>
        <end position="442"/>
    </location>
</feature>